<organism evidence="1 2">
    <name type="scientific">Liquorilactobacillus hordei DSM 19519</name>
    <dbReference type="NCBI Taxonomy" id="1423759"/>
    <lineage>
        <taxon>Bacteria</taxon>
        <taxon>Bacillati</taxon>
        <taxon>Bacillota</taxon>
        <taxon>Bacilli</taxon>
        <taxon>Lactobacillales</taxon>
        <taxon>Lactobacillaceae</taxon>
        <taxon>Liquorilactobacillus</taxon>
    </lineage>
</organism>
<dbReference type="Proteomes" id="UP000051448">
    <property type="component" value="Unassembled WGS sequence"/>
</dbReference>
<accession>A0A0R1M6J8</accession>
<keyword evidence="2" id="KW-1185">Reference proteome</keyword>
<dbReference type="OrthoDB" id="9879927at2"/>
<dbReference type="AlphaFoldDB" id="A0A0R1M6J8"/>
<reference evidence="1 2" key="1">
    <citation type="journal article" date="2015" name="Genome Announc.">
        <title>Expanding the biotechnology potential of lactobacilli through comparative genomics of 213 strains and associated genera.</title>
        <authorList>
            <person name="Sun Z."/>
            <person name="Harris H.M."/>
            <person name="McCann A."/>
            <person name="Guo C."/>
            <person name="Argimon S."/>
            <person name="Zhang W."/>
            <person name="Yang X."/>
            <person name="Jeffery I.B."/>
            <person name="Cooney J.C."/>
            <person name="Kagawa T.F."/>
            <person name="Liu W."/>
            <person name="Song Y."/>
            <person name="Salvetti E."/>
            <person name="Wrobel A."/>
            <person name="Rasinkangas P."/>
            <person name="Parkhill J."/>
            <person name="Rea M.C."/>
            <person name="O'Sullivan O."/>
            <person name="Ritari J."/>
            <person name="Douillard F.P."/>
            <person name="Paul Ross R."/>
            <person name="Yang R."/>
            <person name="Briner A.E."/>
            <person name="Felis G.E."/>
            <person name="de Vos W.M."/>
            <person name="Barrangou R."/>
            <person name="Klaenhammer T.R."/>
            <person name="Caufield P.W."/>
            <person name="Cui Y."/>
            <person name="Zhang H."/>
            <person name="O'Toole P.W."/>
        </authorList>
    </citation>
    <scope>NUCLEOTIDE SEQUENCE [LARGE SCALE GENOMIC DNA]</scope>
    <source>
        <strain evidence="1 2">DSM 19519</strain>
    </source>
</reference>
<evidence type="ECO:0000313" key="1">
    <source>
        <dbReference type="EMBL" id="KRL03885.1"/>
    </source>
</evidence>
<evidence type="ECO:0000313" key="2">
    <source>
        <dbReference type="Proteomes" id="UP000051448"/>
    </source>
</evidence>
<dbReference type="GeneID" id="98309942"/>
<dbReference type="RefSeq" id="WP_057870388.1">
    <property type="nucleotide sequence ID" value="NZ_AZDX01000064.1"/>
</dbReference>
<proteinExistence type="predicted"/>
<comment type="caution">
    <text evidence="1">The sequence shown here is derived from an EMBL/GenBank/DDBJ whole genome shotgun (WGS) entry which is preliminary data.</text>
</comment>
<name>A0A0R1M6J8_9LACO</name>
<protein>
    <submittedName>
        <fullName evidence="1">Uncharacterized protein</fullName>
    </submittedName>
</protein>
<dbReference type="EMBL" id="AZDX01000064">
    <property type="protein sequence ID" value="KRL03885.1"/>
    <property type="molecule type" value="Genomic_DNA"/>
</dbReference>
<gene>
    <name evidence="1" type="ORF">FC92_GL001950</name>
</gene>
<dbReference type="PATRIC" id="fig|1423759.3.peg.2040"/>
<sequence>MKKRIAKKKYSVEKKNDYLNFIHELGDIALTHYFDNPVWRTHNYEKLFRVNMYIRQVSCTIKPRNFNDVYKIGLFVGRDERNNITYRLYLDTLDAADFTRYDESLLTIEGVFKPNHLKYDIATIKDYMLLHYLEDKKEILGRSTEDINNFNKIIDSIIEAKKCVGASEVGIKIEKNASPDMKLFFYGITSEEGDKLVDMMYGDNYWDKFYNFYHSIDYSFNCEERKMRKSDRNKYQYIL</sequence>